<proteinExistence type="inferred from homology"/>
<reference evidence="5 6" key="1">
    <citation type="submission" date="2015-10" db="EMBL/GenBank/DDBJ databases">
        <title>Draft genome sequence of Streptomyces griseoruber DSM 40281, type strain for the species Streptomyces griseoruber.</title>
        <authorList>
            <person name="Ruckert C."/>
            <person name="Winkler A."/>
            <person name="Kalinowski J."/>
            <person name="Kampfer P."/>
            <person name="Glaeser S."/>
        </authorList>
    </citation>
    <scope>NUCLEOTIDE SEQUENCE [LARGE SCALE GENOMIC DNA]</scope>
    <source>
        <strain evidence="5 6">DSM 40281</strain>
    </source>
</reference>
<evidence type="ECO:0000313" key="6">
    <source>
        <dbReference type="Proteomes" id="UP000052982"/>
    </source>
</evidence>
<dbReference type="InterPro" id="IPR002347">
    <property type="entry name" value="SDR_fam"/>
</dbReference>
<dbReference type="GO" id="GO:0016491">
    <property type="term" value="F:oxidoreductase activity"/>
    <property type="evidence" value="ECO:0007669"/>
    <property type="project" value="UniProtKB-KW"/>
</dbReference>
<protein>
    <submittedName>
        <fullName evidence="5">3-alpha-hydroxysteroid dehydrogenase</fullName>
    </submittedName>
</protein>
<evidence type="ECO:0000256" key="2">
    <source>
        <dbReference type="ARBA" id="ARBA00023002"/>
    </source>
</evidence>
<dbReference type="Gene3D" id="3.40.50.720">
    <property type="entry name" value="NAD(P)-binding Rossmann-like Domain"/>
    <property type="match status" value="1"/>
</dbReference>
<dbReference type="Proteomes" id="UP000052982">
    <property type="component" value="Unassembled WGS sequence"/>
</dbReference>
<dbReference type="SUPFAM" id="SSF51735">
    <property type="entry name" value="NAD(P)-binding Rossmann-fold domains"/>
    <property type="match status" value="1"/>
</dbReference>
<keyword evidence="6" id="KW-1185">Reference proteome</keyword>
<evidence type="ECO:0000256" key="1">
    <source>
        <dbReference type="ARBA" id="ARBA00006484"/>
    </source>
</evidence>
<name>A0A101SLK0_9ACTN</name>
<evidence type="ECO:0000259" key="4">
    <source>
        <dbReference type="SMART" id="SM00822"/>
    </source>
</evidence>
<evidence type="ECO:0000313" key="5">
    <source>
        <dbReference type="EMBL" id="KUN75917.1"/>
    </source>
</evidence>
<accession>A0A101SLK0</accession>
<dbReference type="Pfam" id="PF00106">
    <property type="entry name" value="adh_short"/>
    <property type="match status" value="1"/>
</dbReference>
<dbReference type="PROSITE" id="PS00061">
    <property type="entry name" value="ADH_SHORT"/>
    <property type="match status" value="1"/>
</dbReference>
<dbReference type="PANTHER" id="PTHR24321">
    <property type="entry name" value="DEHYDROGENASES, SHORT CHAIN"/>
    <property type="match status" value="1"/>
</dbReference>
<comment type="caution">
    <text evidence="5">The sequence shown here is derived from an EMBL/GenBank/DDBJ whole genome shotgun (WGS) entry which is preliminary data.</text>
</comment>
<dbReference type="PANTHER" id="PTHR24321:SF15">
    <property type="entry name" value="OXIDOREDUCTASE UCPA"/>
    <property type="match status" value="1"/>
</dbReference>
<dbReference type="AlphaFoldDB" id="A0A101SLK0"/>
<gene>
    <name evidence="5" type="ORF">AQJ64_40285</name>
</gene>
<dbReference type="InterPro" id="IPR036291">
    <property type="entry name" value="NAD(P)-bd_dom_sf"/>
</dbReference>
<keyword evidence="2" id="KW-0560">Oxidoreductase</keyword>
<dbReference type="PRINTS" id="PR00080">
    <property type="entry name" value="SDRFAMILY"/>
</dbReference>
<comment type="similarity">
    <text evidence="1 3">Belongs to the short-chain dehydrogenases/reductases (SDR) family.</text>
</comment>
<feature type="domain" description="Ketoreductase" evidence="4">
    <location>
        <begin position="7"/>
        <end position="188"/>
    </location>
</feature>
<organism evidence="5 6">
    <name type="scientific">Streptomyces griseoruber</name>
    <dbReference type="NCBI Taxonomy" id="1943"/>
    <lineage>
        <taxon>Bacteria</taxon>
        <taxon>Bacillati</taxon>
        <taxon>Actinomycetota</taxon>
        <taxon>Actinomycetes</taxon>
        <taxon>Kitasatosporales</taxon>
        <taxon>Streptomycetaceae</taxon>
        <taxon>Streptomyces</taxon>
    </lineage>
</organism>
<dbReference type="InterPro" id="IPR057326">
    <property type="entry name" value="KR_dom"/>
</dbReference>
<sequence>MGRLDERVAIVTGGARGIGAAVVRLLAAEGATVMIADILDSEGTTLAEELGAPARFLHLDVSDERGWQKAVAKAEQHAGPVSVLVNNAGIAGWGTLEEESLLQFRRVLDVNLQGTWLGMRTAAPSLRRAGGGVIVNMSSLAGLTGYAGVGAYVASKWGVRGLTKTAALELAGDGVRVCSVHPGAIRTAMTAGFDDRFVAGQPIPRFGTPEEVARTVLFIITEATFATGSEFVLDGGVLAGAPVLLDPAGDAGAS</sequence>
<dbReference type="FunFam" id="3.40.50.720:FF:000084">
    <property type="entry name" value="Short-chain dehydrogenase reductase"/>
    <property type="match status" value="1"/>
</dbReference>
<evidence type="ECO:0000256" key="3">
    <source>
        <dbReference type="RuleBase" id="RU000363"/>
    </source>
</evidence>
<dbReference type="RefSeq" id="WP_055632407.1">
    <property type="nucleotide sequence ID" value="NZ_JBIRTR010000003.1"/>
</dbReference>
<dbReference type="OrthoDB" id="3542748at2"/>
<dbReference type="InterPro" id="IPR020904">
    <property type="entry name" value="Sc_DH/Rdtase_CS"/>
</dbReference>
<dbReference type="SMART" id="SM00822">
    <property type="entry name" value="PKS_KR"/>
    <property type="match status" value="1"/>
</dbReference>
<dbReference type="STRING" id="1943.AQJ64_40285"/>
<dbReference type="PRINTS" id="PR00081">
    <property type="entry name" value="GDHRDH"/>
</dbReference>
<dbReference type="EMBL" id="LMWW01000072">
    <property type="protein sequence ID" value="KUN75917.1"/>
    <property type="molecule type" value="Genomic_DNA"/>
</dbReference>